<protein>
    <recommendedName>
        <fullName evidence="4">HpcH/HpaI aldolase/citrate lyase domain-containing protein</fullName>
    </recommendedName>
</protein>
<evidence type="ECO:0000313" key="6">
    <source>
        <dbReference type="Proteomes" id="UP000176662"/>
    </source>
</evidence>
<feature type="domain" description="HpcH/HpaI aldolase/citrate lyase" evidence="4">
    <location>
        <begin position="57"/>
        <end position="195"/>
    </location>
</feature>
<evidence type="ECO:0000256" key="1">
    <source>
        <dbReference type="ARBA" id="ARBA00005568"/>
    </source>
</evidence>
<evidence type="ECO:0000259" key="4">
    <source>
        <dbReference type="Pfam" id="PF03328"/>
    </source>
</evidence>
<dbReference type="AlphaFoldDB" id="A0A1G2DY60"/>
<dbReference type="GO" id="GO:0005737">
    <property type="term" value="C:cytoplasm"/>
    <property type="evidence" value="ECO:0007669"/>
    <property type="project" value="TreeGrafter"/>
</dbReference>
<reference evidence="5 6" key="1">
    <citation type="journal article" date="2016" name="Nat. Commun.">
        <title>Thousands of microbial genomes shed light on interconnected biogeochemical processes in an aquifer system.</title>
        <authorList>
            <person name="Anantharaman K."/>
            <person name="Brown C.T."/>
            <person name="Hug L.A."/>
            <person name="Sharon I."/>
            <person name="Castelle C.J."/>
            <person name="Probst A.J."/>
            <person name="Thomas B.C."/>
            <person name="Singh A."/>
            <person name="Wilkins M.J."/>
            <person name="Karaoz U."/>
            <person name="Brodie E.L."/>
            <person name="Williams K.H."/>
            <person name="Hubbard S.S."/>
            <person name="Banfield J.F."/>
        </authorList>
    </citation>
    <scope>NUCLEOTIDE SEQUENCE [LARGE SCALE GENOMIC DNA]</scope>
</reference>
<keyword evidence="3" id="KW-0456">Lyase</keyword>
<comment type="similarity">
    <text evidence="1">Belongs to the HpcH/HpaI aldolase family.</text>
</comment>
<keyword evidence="2" id="KW-0479">Metal-binding</keyword>
<comment type="caution">
    <text evidence="5">The sequence shown here is derived from an EMBL/GenBank/DDBJ whole genome shotgun (WGS) entry which is preliminary data.</text>
</comment>
<dbReference type="Gene3D" id="3.20.20.60">
    <property type="entry name" value="Phosphoenolpyruvate-binding domains"/>
    <property type="match status" value="1"/>
</dbReference>
<gene>
    <name evidence="5" type="ORF">A2Z68_00330</name>
</gene>
<dbReference type="GO" id="GO:0016832">
    <property type="term" value="F:aldehyde-lyase activity"/>
    <property type="evidence" value="ECO:0007669"/>
    <property type="project" value="TreeGrafter"/>
</dbReference>
<sequence>MYKPKKPIFVPWIHPTENNLALARDLQAEAEKREVWFVPDVQHARWSWFELENFCASSYPAKPLIRVPEISPNLIVQALQCGARGLMIPQVKSAEEAKTVSRYAFFPPLGKRSKGGLRFDNRYGLMPDSQYFEEAQSILILLQIEDIEAIPAIDEIMSIEGIGGLFIGVEDLTLSDKSYGEGNKLITWDQPIVWEAAELMERAAKKYGKIWGMPITEELYKQKILNKYQKAFFFTVGVNQIGLDAATKMNKG</sequence>
<evidence type="ECO:0000256" key="2">
    <source>
        <dbReference type="ARBA" id="ARBA00022723"/>
    </source>
</evidence>
<dbReference type="InterPro" id="IPR015813">
    <property type="entry name" value="Pyrv/PenolPyrv_kinase-like_dom"/>
</dbReference>
<dbReference type="InterPro" id="IPR005000">
    <property type="entry name" value="Aldolase/citrate-lyase_domain"/>
</dbReference>
<name>A0A1G2DY60_9BACT</name>
<organism evidence="5 6">
    <name type="scientific">Candidatus Nealsonbacteria bacterium RBG_13_38_11</name>
    <dbReference type="NCBI Taxonomy" id="1801662"/>
    <lineage>
        <taxon>Bacteria</taxon>
        <taxon>Candidatus Nealsoniibacteriota</taxon>
    </lineage>
</organism>
<dbReference type="Proteomes" id="UP000176662">
    <property type="component" value="Unassembled WGS sequence"/>
</dbReference>
<dbReference type="InterPro" id="IPR040442">
    <property type="entry name" value="Pyrv_kinase-like_dom_sf"/>
</dbReference>
<dbReference type="SUPFAM" id="SSF51621">
    <property type="entry name" value="Phosphoenolpyruvate/pyruvate domain"/>
    <property type="match status" value="1"/>
</dbReference>
<evidence type="ECO:0000313" key="5">
    <source>
        <dbReference type="EMBL" id="OGZ18332.1"/>
    </source>
</evidence>
<dbReference type="GO" id="GO:0046872">
    <property type="term" value="F:metal ion binding"/>
    <property type="evidence" value="ECO:0007669"/>
    <property type="project" value="UniProtKB-KW"/>
</dbReference>
<dbReference type="EMBL" id="MHLX01000042">
    <property type="protein sequence ID" value="OGZ18332.1"/>
    <property type="molecule type" value="Genomic_DNA"/>
</dbReference>
<dbReference type="PANTHER" id="PTHR30502:SF0">
    <property type="entry name" value="PHOSPHOENOLPYRUVATE CARBOXYLASE FAMILY PROTEIN"/>
    <property type="match status" value="1"/>
</dbReference>
<accession>A0A1G2DY60</accession>
<dbReference type="PANTHER" id="PTHR30502">
    <property type="entry name" value="2-KETO-3-DEOXY-L-RHAMNONATE ALDOLASE"/>
    <property type="match status" value="1"/>
</dbReference>
<evidence type="ECO:0000256" key="3">
    <source>
        <dbReference type="ARBA" id="ARBA00023239"/>
    </source>
</evidence>
<dbReference type="InterPro" id="IPR050251">
    <property type="entry name" value="HpcH-HpaI_aldolase"/>
</dbReference>
<proteinExistence type="inferred from homology"/>
<dbReference type="Pfam" id="PF03328">
    <property type="entry name" value="HpcH_HpaI"/>
    <property type="match status" value="1"/>
</dbReference>